<evidence type="ECO:0000313" key="5">
    <source>
        <dbReference type="EMBL" id="TDN45858.1"/>
    </source>
</evidence>
<dbReference type="SMART" id="SM00418">
    <property type="entry name" value="HTH_ARSR"/>
    <property type="match status" value="1"/>
</dbReference>
<dbReference type="Proteomes" id="UP000295764">
    <property type="component" value="Unassembled WGS sequence"/>
</dbReference>
<accession>A0A4R6DNR7</accession>
<proteinExistence type="predicted"/>
<dbReference type="NCBIfam" id="NF033788">
    <property type="entry name" value="HTH_metalloreg"/>
    <property type="match status" value="1"/>
</dbReference>
<dbReference type="EMBL" id="SNVW01000002">
    <property type="protein sequence ID" value="TDN45858.1"/>
    <property type="molecule type" value="Genomic_DNA"/>
</dbReference>
<evidence type="ECO:0000256" key="2">
    <source>
        <dbReference type="ARBA" id="ARBA00023125"/>
    </source>
</evidence>
<dbReference type="CDD" id="cd00090">
    <property type="entry name" value="HTH_ARSR"/>
    <property type="match status" value="1"/>
</dbReference>
<dbReference type="InterPro" id="IPR011991">
    <property type="entry name" value="ArsR-like_HTH"/>
</dbReference>
<gene>
    <name evidence="5" type="ORF">EDF64_102275</name>
</gene>
<dbReference type="PROSITE" id="PS50987">
    <property type="entry name" value="HTH_ARSR_2"/>
    <property type="match status" value="1"/>
</dbReference>
<name>A0A4R6DNR7_9MICO</name>
<dbReference type="InterPro" id="IPR036388">
    <property type="entry name" value="WH-like_DNA-bd_sf"/>
</dbReference>
<dbReference type="Gene3D" id="1.10.10.10">
    <property type="entry name" value="Winged helix-like DNA-binding domain superfamily/Winged helix DNA-binding domain"/>
    <property type="match status" value="1"/>
</dbReference>
<evidence type="ECO:0000313" key="6">
    <source>
        <dbReference type="Proteomes" id="UP000295764"/>
    </source>
</evidence>
<dbReference type="AlphaFoldDB" id="A0A4R6DNR7"/>
<dbReference type="InterPro" id="IPR036390">
    <property type="entry name" value="WH_DNA-bd_sf"/>
</dbReference>
<sequence>MADIFSVVADPTRRELLGALLSAYGSDVTGGELSVGQLVEKLGVSQPTVSKHLRVLRDIGLVTSREEGQHRYYRLDPEPLVGIEEWVMPFTGAVDADGTPATTAWTMDGQPVSIRRNGVAGKATVEVGTELGRVMAEASHRATAALSGAQQGWERVVESSRKRFTRRGDED</sequence>
<dbReference type="GO" id="GO:0003677">
    <property type="term" value="F:DNA binding"/>
    <property type="evidence" value="ECO:0007669"/>
    <property type="project" value="UniProtKB-KW"/>
</dbReference>
<dbReference type="PANTHER" id="PTHR33154">
    <property type="entry name" value="TRANSCRIPTIONAL REGULATOR, ARSR FAMILY"/>
    <property type="match status" value="1"/>
</dbReference>
<dbReference type="RefSeq" id="WP_133518797.1">
    <property type="nucleotide sequence ID" value="NZ_SNVW01000002.1"/>
</dbReference>
<dbReference type="PANTHER" id="PTHR33154:SF33">
    <property type="entry name" value="TRANSCRIPTIONAL REPRESSOR SDPR"/>
    <property type="match status" value="1"/>
</dbReference>
<reference evidence="5 6" key="1">
    <citation type="submission" date="2019-03" db="EMBL/GenBank/DDBJ databases">
        <title>Genomic analyses of the natural microbiome of Caenorhabditis elegans.</title>
        <authorList>
            <person name="Samuel B."/>
        </authorList>
    </citation>
    <scope>NUCLEOTIDE SEQUENCE [LARGE SCALE GENOMIC DNA]</scope>
    <source>
        <strain evidence="5 6">JUb65</strain>
    </source>
</reference>
<dbReference type="SUPFAM" id="SSF46785">
    <property type="entry name" value="Winged helix' DNA-binding domain"/>
    <property type="match status" value="1"/>
</dbReference>
<evidence type="ECO:0000256" key="1">
    <source>
        <dbReference type="ARBA" id="ARBA00023015"/>
    </source>
</evidence>
<evidence type="ECO:0000256" key="3">
    <source>
        <dbReference type="ARBA" id="ARBA00023163"/>
    </source>
</evidence>
<keyword evidence="3" id="KW-0804">Transcription</keyword>
<protein>
    <submittedName>
        <fullName evidence="5">DNA-binding transcriptional ArsR family regulator</fullName>
    </submittedName>
</protein>
<comment type="caution">
    <text evidence="5">The sequence shown here is derived from an EMBL/GenBank/DDBJ whole genome shotgun (WGS) entry which is preliminary data.</text>
</comment>
<keyword evidence="2 5" id="KW-0238">DNA-binding</keyword>
<dbReference type="OrthoDB" id="3628603at2"/>
<dbReference type="InterPro" id="IPR051081">
    <property type="entry name" value="HTH_MetalResp_TranReg"/>
</dbReference>
<dbReference type="GO" id="GO:0003700">
    <property type="term" value="F:DNA-binding transcription factor activity"/>
    <property type="evidence" value="ECO:0007669"/>
    <property type="project" value="InterPro"/>
</dbReference>
<keyword evidence="1" id="KW-0805">Transcription regulation</keyword>
<evidence type="ECO:0000259" key="4">
    <source>
        <dbReference type="PROSITE" id="PS50987"/>
    </source>
</evidence>
<dbReference type="InterPro" id="IPR001845">
    <property type="entry name" value="HTH_ArsR_DNA-bd_dom"/>
</dbReference>
<organism evidence="5 6">
    <name type="scientific">Curtobacterium flaccumfaciens</name>
    <dbReference type="NCBI Taxonomy" id="2035"/>
    <lineage>
        <taxon>Bacteria</taxon>
        <taxon>Bacillati</taxon>
        <taxon>Actinomycetota</taxon>
        <taxon>Actinomycetes</taxon>
        <taxon>Micrococcales</taxon>
        <taxon>Microbacteriaceae</taxon>
        <taxon>Curtobacterium</taxon>
    </lineage>
</organism>
<dbReference type="Pfam" id="PF01022">
    <property type="entry name" value="HTH_5"/>
    <property type="match status" value="1"/>
</dbReference>
<feature type="domain" description="HTH arsR-type" evidence="4">
    <location>
        <begin position="1"/>
        <end position="95"/>
    </location>
</feature>